<comment type="caution">
    <text evidence="2">The sequence shown here is derived from an EMBL/GenBank/DDBJ whole genome shotgun (WGS) entry which is preliminary data.</text>
</comment>
<reference evidence="2" key="1">
    <citation type="submission" date="2021-02" db="EMBL/GenBank/DDBJ databases">
        <authorList>
            <person name="Nowell W R."/>
        </authorList>
    </citation>
    <scope>NUCLEOTIDE SEQUENCE</scope>
</reference>
<name>A0A820AME7_9BILA</name>
<dbReference type="Proteomes" id="UP000663881">
    <property type="component" value="Unassembled WGS sequence"/>
</dbReference>
<gene>
    <name evidence="2" type="ORF">OKA104_LOCUS40468</name>
</gene>
<dbReference type="EMBL" id="CAJOAY010008718">
    <property type="protein sequence ID" value="CAF4191673.1"/>
    <property type="molecule type" value="Genomic_DNA"/>
</dbReference>
<feature type="non-terminal residue" evidence="2">
    <location>
        <position position="1"/>
    </location>
</feature>
<feature type="signal peptide" evidence="1">
    <location>
        <begin position="1"/>
        <end position="17"/>
    </location>
</feature>
<keyword evidence="1" id="KW-0732">Signal</keyword>
<evidence type="ECO:0000313" key="2">
    <source>
        <dbReference type="EMBL" id="CAF4191673.1"/>
    </source>
</evidence>
<sequence>MRSLIILLVGFSTILHGSHFRGGTMTWRPLKNTSSGSTVRMQMRERWSWNRLYSASFYCDDTTIAAHTGIAAAGSVVGASGSWSGVWINMNTLINCTDYSTALVVTSGEHYETQPFPLNIAFSIVFGANAWLSNLAYGGGTPWSVVCRVNTAIRPDGYINTSPIAVSLPIIYKQINIVQVHVVQMSDFDGTDILRCRWGTTSGNTNNYDECSGVCNGVPNTYALIAENCTIVFKLTTPGQYAAAALQIEDFFSSTSTTPMSSVPIQFLFYGYSAPTASCTTPPAIIGNLPNRACIGTPVGSNVTQYIIVQVYCPGHAITDLVSSVPSGMKKSTIINSSPNVYEIILSWIPVADQYGPQSVCAGAIDNIQLQSNQWCVTFLVGIESPDVIRPTMVQGSASPIGTVFQNQTLFSIQ</sequence>
<evidence type="ECO:0000313" key="3">
    <source>
        <dbReference type="Proteomes" id="UP000663881"/>
    </source>
</evidence>
<feature type="chain" id="PRO_5033023480" evidence="1">
    <location>
        <begin position="18"/>
        <end position="414"/>
    </location>
</feature>
<dbReference type="AlphaFoldDB" id="A0A820AME7"/>
<proteinExistence type="predicted"/>
<evidence type="ECO:0000256" key="1">
    <source>
        <dbReference type="SAM" id="SignalP"/>
    </source>
</evidence>
<protein>
    <submittedName>
        <fullName evidence="2">Uncharacterized protein</fullName>
    </submittedName>
</protein>
<organism evidence="2 3">
    <name type="scientific">Adineta steineri</name>
    <dbReference type="NCBI Taxonomy" id="433720"/>
    <lineage>
        <taxon>Eukaryota</taxon>
        <taxon>Metazoa</taxon>
        <taxon>Spiralia</taxon>
        <taxon>Gnathifera</taxon>
        <taxon>Rotifera</taxon>
        <taxon>Eurotatoria</taxon>
        <taxon>Bdelloidea</taxon>
        <taxon>Adinetida</taxon>
        <taxon>Adinetidae</taxon>
        <taxon>Adineta</taxon>
    </lineage>
</organism>
<accession>A0A820AME7</accession>